<comment type="caution">
    <text evidence="8">The sequence shown here is derived from an EMBL/GenBank/DDBJ whole genome shotgun (WGS) entry which is preliminary data.</text>
</comment>
<dbReference type="PANTHER" id="PTHR11727">
    <property type="entry name" value="DIMETHYLADENOSINE TRANSFERASE"/>
    <property type="match status" value="1"/>
</dbReference>
<dbReference type="Gene3D" id="3.40.50.150">
    <property type="entry name" value="Vaccinia Virus protein VP39"/>
    <property type="match status" value="1"/>
</dbReference>
<evidence type="ECO:0000256" key="6">
    <source>
        <dbReference type="SAM" id="MobiDB-lite"/>
    </source>
</evidence>
<dbReference type="InterPro" id="IPR020598">
    <property type="entry name" value="rRNA_Ade_methylase_Trfase_N"/>
</dbReference>
<sequence length="272" mass="30816">MSRSQFPRARAPHTKSARDLSNRKALSQNFLRDAHTARAFVDAADVRPNDHVIEVGPGDGMVTRALLDRARRVTAYEKDRHFVERLHSRLGHHEHFRCHQADFRDVTPPQAPFSVVANAPFGITTDIVRWCLRARTLTSAALITQLEFARKHTGDYGRWSRLTVAHWPEFDFELGMRLDRREFRPVPQVDAAVLHLHRRTRPLLPPDAMVDYRDLVDLGFSGIGGALAASLCRVVPRRVAHQACAEAGIARDQVVGLVPPDRWISLFHALTR</sequence>
<feature type="binding site" evidence="5">
    <location>
        <position position="29"/>
    </location>
    <ligand>
        <name>S-adenosyl-L-methionine</name>
        <dbReference type="ChEBI" id="CHEBI:59789"/>
    </ligand>
</feature>
<keyword evidence="4 5" id="KW-0694">RNA-binding</keyword>
<dbReference type="GO" id="GO:0003723">
    <property type="term" value="F:RNA binding"/>
    <property type="evidence" value="ECO:0007669"/>
    <property type="project" value="UniProtKB-UniRule"/>
</dbReference>
<dbReference type="SMART" id="SM00650">
    <property type="entry name" value="rADc"/>
    <property type="match status" value="1"/>
</dbReference>
<feature type="binding site" evidence="5">
    <location>
        <position position="56"/>
    </location>
    <ligand>
        <name>S-adenosyl-L-methionine</name>
        <dbReference type="ChEBI" id="CHEBI:59789"/>
    </ligand>
</feature>
<evidence type="ECO:0000259" key="7">
    <source>
        <dbReference type="SMART" id="SM00650"/>
    </source>
</evidence>
<dbReference type="InterPro" id="IPR001737">
    <property type="entry name" value="KsgA/Erm"/>
</dbReference>
<dbReference type="InterPro" id="IPR029063">
    <property type="entry name" value="SAM-dependent_MTases_sf"/>
</dbReference>
<reference evidence="8" key="1">
    <citation type="submission" date="2022-12" db="EMBL/GenBank/DDBJ databases">
        <title>Reference genome sequencing for broad-spectrum identification of bacterial and archaeal isolates by mass spectrometry.</title>
        <authorList>
            <person name="Sekiguchi Y."/>
            <person name="Tourlousse D.M."/>
        </authorList>
    </citation>
    <scope>NUCLEOTIDE SEQUENCE</scope>
    <source>
        <strain evidence="8">LLR39Z86</strain>
    </source>
</reference>
<feature type="binding site" evidence="5">
    <location>
        <position position="118"/>
    </location>
    <ligand>
        <name>S-adenosyl-L-methionine</name>
        <dbReference type="ChEBI" id="CHEBI:59789"/>
    </ligand>
</feature>
<keyword evidence="9" id="KW-1185">Reference proteome</keyword>
<dbReference type="Pfam" id="PF00398">
    <property type="entry name" value="RrnaAD"/>
    <property type="match status" value="1"/>
</dbReference>
<dbReference type="PROSITE" id="PS01131">
    <property type="entry name" value="RRNA_A_DIMETH"/>
    <property type="match status" value="1"/>
</dbReference>
<protein>
    <submittedName>
        <fullName evidence="8">23S rRNA (Adenine(2058)-N(6))-methyltransferase Erm(O)</fullName>
    </submittedName>
</protein>
<feature type="binding site" evidence="5">
    <location>
        <position position="31"/>
    </location>
    <ligand>
        <name>S-adenosyl-L-methionine</name>
        <dbReference type="ChEBI" id="CHEBI:59789"/>
    </ligand>
</feature>
<evidence type="ECO:0000256" key="1">
    <source>
        <dbReference type="ARBA" id="ARBA00022603"/>
    </source>
</evidence>
<dbReference type="InterPro" id="IPR020596">
    <property type="entry name" value="rRNA_Ade_Mease_Trfase_CS"/>
</dbReference>
<evidence type="ECO:0000256" key="4">
    <source>
        <dbReference type="ARBA" id="ARBA00022884"/>
    </source>
</evidence>
<dbReference type="NCBIfam" id="NF000337">
    <property type="entry name" value="erm_SHROVE"/>
    <property type="match status" value="1"/>
</dbReference>
<evidence type="ECO:0000256" key="3">
    <source>
        <dbReference type="ARBA" id="ARBA00022691"/>
    </source>
</evidence>
<keyword evidence="1 5" id="KW-0489">Methyltransferase</keyword>
<dbReference type="AlphaFoldDB" id="A0A9W6GCU1"/>
<name>A0A9W6GCU1_9ACTN</name>
<organism evidence="8 9">
    <name type="scientific">Glycomyces algeriensis</name>
    <dbReference type="NCBI Taxonomy" id="256037"/>
    <lineage>
        <taxon>Bacteria</taxon>
        <taxon>Bacillati</taxon>
        <taxon>Actinomycetota</taxon>
        <taxon>Actinomycetes</taxon>
        <taxon>Glycomycetales</taxon>
        <taxon>Glycomycetaceae</taxon>
        <taxon>Glycomyces</taxon>
    </lineage>
</organism>
<dbReference type="SUPFAM" id="SSF53335">
    <property type="entry name" value="S-adenosyl-L-methionine-dependent methyltransferases"/>
    <property type="match status" value="1"/>
</dbReference>
<keyword evidence="3 5" id="KW-0949">S-adenosyl-L-methionine</keyword>
<comment type="similarity">
    <text evidence="5">Belongs to the class I-like SAM-binding methyltransferase superfamily. rRNA adenine N(6)-methyltransferase family.</text>
</comment>
<feature type="domain" description="Ribosomal RNA adenine methylase transferase N-terminal" evidence="7">
    <location>
        <begin position="36"/>
        <end position="200"/>
    </location>
</feature>
<proteinExistence type="inferred from homology"/>
<evidence type="ECO:0000256" key="2">
    <source>
        <dbReference type="ARBA" id="ARBA00022679"/>
    </source>
</evidence>
<evidence type="ECO:0000256" key="5">
    <source>
        <dbReference type="PROSITE-ProRule" id="PRU01026"/>
    </source>
</evidence>
<accession>A0A9W6GCU1</accession>
<evidence type="ECO:0000313" key="8">
    <source>
        <dbReference type="EMBL" id="GLI44418.1"/>
    </source>
</evidence>
<dbReference type="NCBIfam" id="NF000499">
    <property type="entry name" value="Erm23S_rRNA_broad"/>
    <property type="match status" value="1"/>
</dbReference>
<dbReference type="InterPro" id="IPR023165">
    <property type="entry name" value="rRNA_Ade_diMease-like_C"/>
</dbReference>
<gene>
    <name evidence="8" type="ORF">GALLR39Z86_42680</name>
</gene>
<dbReference type="Gene3D" id="1.10.8.100">
    <property type="entry name" value="Ribosomal RNA adenine dimethylase-like, domain 2"/>
    <property type="match status" value="1"/>
</dbReference>
<dbReference type="EMBL" id="BSDT01000001">
    <property type="protein sequence ID" value="GLI44418.1"/>
    <property type="molecule type" value="Genomic_DNA"/>
</dbReference>
<dbReference type="PROSITE" id="PS51689">
    <property type="entry name" value="SAM_RNA_A_N6_MT"/>
    <property type="match status" value="1"/>
</dbReference>
<feature type="binding site" evidence="5">
    <location>
        <position position="77"/>
    </location>
    <ligand>
        <name>S-adenosyl-L-methionine</name>
        <dbReference type="ChEBI" id="CHEBI:59789"/>
    </ligand>
</feature>
<dbReference type="GO" id="GO:0005829">
    <property type="term" value="C:cytosol"/>
    <property type="evidence" value="ECO:0007669"/>
    <property type="project" value="TreeGrafter"/>
</dbReference>
<feature type="region of interest" description="Disordered" evidence="6">
    <location>
        <begin position="1"/>
        <end position="21"/>
    </location>
</feature>
<dbReference type="PANTHER" id="PTHR11727:SF7">
    <property type="entry name" value="DIMETHYLADENOSINE TRANSFERASE-RELATED"/>
    <property type="match status" value="1"/>
</dbReference>
<dbReference type="GO" id="GO:0000179">
    <property type="term" value="F:rRNA (adenine-N6,N6-)-dimethyltransferase activity"/>
    <property type="evidence" value="ECO:0007669"/>
    <property type="project" value="UniProtKB-UniRule"/>
</dbReference>
<dbReference type="RefSeq" id="WP_270116061.1">
    <property type="nucleotide sequence ID" value="NZ_BAAAOL010000007.1"/>
</dbReference>
<keyword evidence="2 5" id="KW-0808">Transferase</keyword>
<feature type="binding site" evidence="5">
    <location>
        <position position="102"/>
    </location>
    <ligand>
        <name>S-adenosyl-L-methionine</name>
        <dbReference type="ChEBI" id="CHEBI:59789"/>
    </ligand>
</feature>
<evidence type="ECO:0000313" key="9">
    <source>
        <dbReference type="Proteomes" id="UP001144313"/>
    </source>
</evidence>
<dbReference type="Proteomes" id="UP001144313">
    <property type="component" value="Unassembled WGS sequence"/>
</dbReference>